<dbReference type="PANTHER" id="PTHR35617:SF3">
    <property type="entry name" value="CORE-BINDING (CB) DOMAIN-CONTAINING PROTEIN"/>
    <property type="match status" value="1"/>
</dbReference>
<feature type="region of interest" description="Disordered" evidence="2">
    <location>
        <begin position="240"/>
        <end position="266"/>
    </location>
</feature>
<dbReference type="InterPro" id="IPR044068">
    <property type="entry name" value="CB"/>
</dbReference>
<dbReference type="Gene3D" id="1.10.150.130">
    <property type="match status" value="1"/>
</dbReference>
<dbReference type="Proteomes" id="UP000005408">
    <property type="component" value="Unassembled WGS sequence"/>
</dbReference>
<accession>A0A8W8LEM1</accession>
<dbReference type="PROSITE" id="PS51900">
    <property type="entry name" value="CB"/>
    <property type="match status" value="1"/>
</dbReference>
<dbReference type="InterPro" id="IPR010998">
    <property type="entry name" value="Integrase_recombinase_N"/>
</dbReference>
<keyword evidence="1" id="KW-0238">DNA-binding</keyword>
<dbReference type="SUPFAM" id="SSF47823">
    <property type="entry name" value="lambda integrase-like, N-terminal domain"/>
    <property type="match status" value="1"/>
</dbReference>
<dbReference type="GO" id="GO:0003677">
    <property type="term" value="F:DNA binding"/>
    <property type="evidence" value="ECO:0007669"/>
    <property type="project" value="UniProtKB-KW"/>
</dbReference>
<dbReference type="AlphaFoldDB" id="A0A8W8LEM1"/>
<evidence type="ECO:0000256" key="2">
    <source>
        <dbReference type="SAM" id="MobiDB-lite"/>
    </source>
</evidence>
<reference evidence="4" key="1">
    <citation type="submission" date="2022-08" db="UniProtKB">
        <authorList>
            <consortium name="EnsemblMetazoa"/>
        </authorList>
    </citation>
    <scope>IDENTIFICATION</scope>
    <source>
        <strain evidence="4">05x7-T-G4-1.051#20</strain>
    </source>
</reference>
<name>A0A8W8LEM1_MAGGI</name>
<evidence type="ECO:0000259" key="3">
    <source>
        <dbReference type="PROSITE" id="PS51900"/>
    </source>
</evidence>
<dbReference type="PANTHER" id="PTHR35617">
    <property type="entry name" value="PHAGE_INTEGRASE DOMAIN-CONTAINING PROTEIN"/>
    <property type="match status" value="1"/>
</dbReference>
<sequence>PSDSQRHITTSRVEGIRRYYTSEGFSEQVKELLLHSWKPGTKSAYDSAWSKWNSWCLERSIDPFSAPLASVLDFLAWMFFQGYKYRTINVHRSAISSVLPQVNGVSVGQVPIVKQLFRGILIKDPPRPKYGFSWDINVVLKHLLDLPNDNELSLLQLSKKFTILLALGAPKRVSEIARFDRRFMERKEGSIVFHLPGLSKSQRDNKCRSVQYDKTDNEKLCVLHCCSVYEKRTESFRSQLESEPDPLLRTTKKPHNRVSAQTVSNW</sequence>
<evidence type="ECO:0000313" key="4">
    <source>
        <dbReference type="EnsemblMetazoa" id="G27638.1:cds"/>
    </source>
</evidence>
<organism evidence="4 5">
    <name type="scientific">Magallana gigas</name>
    <name type="common">Pacific oyster</name>
    <name type="synonym">Crassostrea gigas</name>
    <dbReference type="NCBI Taxonomy" id="29159"/>
    <lineage>
        <taxon>Eukaryota</taxon>
        <taxon>Metazoa</taxon>
        <taxon>Spiralia</taxon>
        <taxon>Lophotrochozoa</taxon>
        <taxon>Mollusca</taxon>
        <taxon>Bivalvia</taxon>
        <taxon>Autobranchia</taxon>
        <taxon>Pteriomorphia</taxon>
        <taxon>Ostreida</taxon>
        <taxon>Ostreoidea</taxon>
        <taxon>Ostreidae</taxon>
        <taxon>Magallana</taxon>
    </lineage>
</organism>
<dbReference type="EnsemblMetazoa" id="G27638.1">
    <property type="protein sequence ID" value="G27638.1:cds"/>
    <property type="gene ID" value="G27638"/>
</dbReference>
<evidence type="ECO:0000256" key="1">
    <source>
        <dbReference type="ARBA" id="ARBA00023125"/>
    </source>
</evidence>
<protein>
    <recommendedName>
        <fullName evidence="3">Core-binding (CB) domain-containing protein</fullName>
    </recommendedName>
</protein>
<keyword evidence="5" id="KW-1185">Reference proteome</keyword>
<evidence type="ECO:0000313" key="5">
    <source>
        <dbReference type="Proteomes" id="UP000005408"/>
    </source>
</evidence>
<proteinExistence type="predicted"/>
<feature type="domain" description="Core-binding (CB)" evidence="3">
    <location>
        <begin position="23"/>
        <end position="103"/>
    </location>
</feature>